<proteinExistence type="inferred from homology"/>
<feature type="domain" description="Mur ligase C-terminal" evidence="16">
    <location>
        <begin position="323"/>
        <end position="453"/>
    </location>
</feature>
<reference evidence="18 19" key="1">
    <citation type="submission" date="2020-03" db="EMBL/GenBank/DDBJ databases">
        <title>Genomic Encyclopedia of Type Strains, Phase IV (KMG-IV): sequencing the most valuable type-strain genomes for metagenomic binning, comparative biology and taxonomic classification.</title>
        <authorList>
            <person name="Goeker M."/>
        </authorList>
    </citation>
    <scope>NUCLEOTIDE SEQUENCE [LARGE SCALE GENOMIC DNA]</scope>
    <source>
        <strain evidence="18 19">DSM 19867</strain>
    </source>
</reference>
<comment type="catalytic activity">
    <reaction evidence="13 14">
        <text>UDP-N-acetyl-alpha-D-muramate + L-alanine + ATP = UDP-N-acetyl-alpha-D-muramoyl-L-alanine + ADP + phosphate + H(+)</text>
        <dbReference type="Rhea" id="RHEA:23372"/>
        <dbReference type="ChEBI" id="CHEBI:15378"/>
        <dbReference type="ChEBI" id="CHEBI:30616"/>
        <dbReference type="ChEBI" id="CHEBI:43474"/>
        <dbReference type="ChEBI" id="CHEBI:57972"/>
        <dbReference type="ChEBI" id="CHEBI:70757"/>
        <dbReference type="ChEBI" id="CHEBI:83898"/>
        <dbReference type="ChEBI" id="CHEBI:456216"/>
        <dbReference type="EC" id="6.3.2.8"/>
    </reaction>
</comment>
<dbReference type="Gene3D" id="3.90.190.20">
    <property type="entry name" value="Mur ligase, C-terminal domain"/>
    <property type="match status" value="1"/>
</dbReference>
<evidence type="ECO:0000256" key="12">
    <source>
        <dbReference type="ARBA" id="ARBA00023316"/>
    </source>
</evidence>
<evidence type="ECO:0000256" key="2">
    <source>
        <dbReference type="ARBA" id="ARBA00004752"/>
    </source>
</evidence>
<dbReference type="InterPro" id="IPR013221">
    <property type="entry name" value="Mur_ligase_cen"/>
</dbReference>
<dbReference type="GO" id="GO:0009252">
    <property type="term" value="P:peptidoglycan biosynthetic process"/>
    <property type="evidence" value="ECO:0007669"/>
    <property type="project" value="UniProtKB-UniRule"/>
</dbReference>
<dbReference type="HAMAP" id="MF_00046">
    <property type="entry name" value="MurC"/>
    <property type="match status" value="1"/>
</dbReference>
<keyword evidence="5 14" id="KW-0436">Ligase</keyword>
<dbReference type="Pfam" id="PF08245">
    <property type="entry name" value="Mur_ligase_M"/>
    <property type="match status" value="1"/>
</dbReference>
<protein>
    <recommendedName>
        <fullName evidence="3 14">UDP-N-acetylmuramate--L-alanine ligase</fullName>
        <ecNumber evidence="3 14">6.3.2.8</ecNumber>
    </recommendedName>
    <alternativeName>
        <fullName evidence="14">UDP-N-acetylmuramoyl-L-alanine synthetase</fullName>
    </alternativeName>
</protein>
<dbReference type="EMBL" id="JAASRM010000001">
    <property type="protein sequence ID" value="NIK87500.1"/>
    <property type="molecule type" value="Genomic_DNA"/>
</dbReference>
<dbReference type="AlphaFoldDB" id="A0A846MWU7"/>
<organism evidence="18 19">
    <name type="scientific">Rhizomicrobium palustre</name>
    <dbReference type="NCBI Taxonomy" id="189966"/>
    <lineage>
        <taxon>Bacteria</taxon>
        <taxon>Pseudomonadati</taxon>
        <taxon>Pseudomonadota</taxon>
        <taxon>Alphaproteobacteria</taxon>
        <taxon>Micropepsales</taxon>
        <taxon>Micropepsaceae</taxon>
        <taxon>Rhizomicrobium</taxon>
    </lineage>
</organism>
<accession>A0A846MWU7</accession>
<keyword evidence="12 14" id="KW-0961">Cell wall biogenesis/degradation</keyword>
<evidence type="ECO:0000313" key="18">
    <source>
        <dbReference type="EMBL" id="NIK87500.1"/>
    </source>
</evidence>
<evidence type="ECO:0000256" key="10">
    <source>
        <dbReference type="ARBA" id="ARBA00022984"/>
    </source>
</evidence>
<evidence type="ECO:0000256" key="8">
    <source>
        <dbReference type="ARBA" id="ARBA00022840"/>
    </source>
</evidence>
<dbReference type="Gene3D" id="3.40.50.720">
    <property type="entry name" value="NAD(P)-binding Rossmann-like Domain"/>
    <property type="match status" value="1"/>
</dbReference>
<sequence length="470" mass="50477">MSATRVPLDIGAIHFIGIGGIGMSGIAEIMHNLGYRVQGSDAADNANVKRLKAMGIPVHVGHSPENLAEAHVVVYSSAVKPGNPEFDAARLKGLPLVRRAEMLAEIMRLKSCIAVAGTNGKTTTTTMVAALLDAGALDPTVVNGGIINAYGTNARLGQGEWVVVEADESDGTFLRLPSTIAVVTNADPDHLDYYKNFDNLRDAFQRFVENVPFYGFAVLCIDHPEVQAMVGRITDRRIITYGMSPQADIRAVNIRFAEGASCYDVIVADRRAGTERRLENLKLPMPGEHNVQNSLAAIAVASQLGVSDETIRHALETFRGVGRRFTKVGEFQGTAIIDDYAHNPFKIAAALKAARQAYTGPVVAVVQPHRYTRLRDTFAEFSKCLNDADIAIVAPVYAAGEKPIEGFDRDSYADALRAHGHRHVLTIEGEADLASLIAPYMKPGGAVVCLGAGSISAWAHKLQGALEALK</sequence>
<dbReference type="Pfam" id="PF01225">
    <property type="entry name" value="Mur_ligase"/>
    <property type="match status" value="1"/>
</dbReference>
<evidence type="ECO:0000256" key="4">
    <source>
        <dbReference type="ARBA" id="ARBA00022490"/>
    </source>
</evidence>
<evidence type="ECO:0000256" key="13">
    <source>
        <dbReference type="ARBA" id="ARBA00047833"/>
    </source>
</evidence>
<gene>
    <name evidence="14" type="primary">murC</name>
    <name evidence="18" type="ORF">FHS83_000818</name>
</gene>
<keyword evidence="7 14" id="KW-0547">Nucleotide-binding</keyword>
<evidence type="ECO:0000256" key="5">
    <source>
        <dbReference type="ARBA" id="ARBA00022598"/>
    </source>
</evidence>
<name>A0A846MWU7_9PROT</name>
<dbReference type="SUPFAM" id="SSF53244">
    <property type="entry name" value="MurD-like peptide ligases, peptide-binding domain"/>
    <property type="match status" value="1"/>
</dbReference>
<evidence type="ECO:0000259" key="15">
    <source>
        <dbReference type="Pfam" id="PF01225"/>
    </source>
</evidence>
<feature type="domain" description="Mur ligase central" evidence="17">
    <location>
        <begin position="115"/>
        <end position="301"/>
    </location>
</feature>
<feature type="domain" description="Mur ligase N-terminal catalytic" evidence="15">
    <location>
        <begin position="13"/>
        <end position="109"/>
    </location>
</feature>
<feature type="binding site" evidence="14">
    <location>
        <begin position="117"/>
        <end position="123"/>
    </location>
    <ligand>
        <name>ATP</name>
        <dbReference type="ChEBI" id="CHEBI:30616"/>
    </ligand>
</feature>
<dbReference type="GO" id="GO:0071555">
    <property type="term" value="P:cell wall organization"/>
    <property type="evidence" value="ECO:0007669"/>
    <property type="project" value="UniProtKB-KW"/>
</dbReference>
<keyword evidence="11 14" id="KW-0131">Cell cycle</keyword>
<comment type="caution">
    <text evidence="18">The sequence shown here is derived from an EMBL/GenBank/DDBJ whole genome shotgun (WGS) entry which is preliminary data.</text>
</comment>
<dbReference type="InterPro" id="IPR036615">
    <property type="entry name" value="Mur_ligase_C_dom_sf"/>
</dbReference>
<dbReference type="GO" id="GO:0008763">
    <property type="term" value="F:UDP-N-acetylmuramate-L-alanine ligase activity"/>
    <property type="evidence" value="ECO:0007669"/>
    <property type="project" value="UniProtKB-UniRule"/>
</dbReference>
<dbReference type="Proteomes" id="UP000570514">
    <property type="component" value="Unassembled WGS sequence"/>
</dbReference>
<dbReference type="PANTHER" id="PTHR43445:SF3">
    <property type="entry name" value="UDP-N-ACETYLMURAMATE--L-ALANINE LIGASE"/>
    <property type="match status" value="1"/>
</dbReference>
<evidence type="ECO:0000256" key="1">
    <source>
        <dbReference type="ARBA" id="ARBA00004496"/>
    </source>
</evidence>
<evidence type="ECO:0000256" key="3">
    <source>
        <dbReference type="ARBA" id="ARBA00012211"/>
    </source>
</evidence>
<evidence type="ECO:0000259" key="17">
    <source>
        <dbReference type="Pfam" id="PF08245"/>
    </source>
</evidence>
<evidence type="ECO:0000256" key="7">
    <source>
        <dbReference type="ARBA" id="ARBA00022741"/>
    </source>
</evidence>
<evidence type="ECO:0000259" key="16">
    <source>
        <dbReference type="Pfam" id="PF02875"/>
    </source>
</evidence>
<dbReference type="GO" id="GO:0051301">
    <property type="term" value="P:cell division"/>
    <property type="evidence" value="ECO:0007669"/>
    <property type="project" value="UniProtKB-KW"/>
</dbReference>
<dbReference type="NCBIfam" id="TIGR01082">
    <property type="entry name" value="murC"/>
    <property type="match status" value="1"/>
</dbReference>
<keyword evidence="10 14" id="KW-0573">Peptidoglycan synthesis</keyword>
<evidence type="ECO:0000256" key="6">
    <source>
        <dbReference type="ARBA" id="ARBA00022618"/>
    </source>
</evidence>
<comment type="function">
    <text evidence="14">Cell wall formation.</text>
</comment>
<dbReference type="InterPro" id="IPR000713">
    <property type="entry name" value="Mur_ligase_N"/>
</dbReference>
<dbReference type="InterPro" id="IPR004101">
    <property type="entry name" value="Mur_ligase_C"/>
</dbReference>
<dbReference type="RefSeq" id="WP_167081189.1">
    <property type="nucleotide sequence ID" value="NZ_BAAADC010000001.1"/>
</dbReference>
<dbReference type="PANTHER" id="PTHR43445">
    <property type="entry name" value="UDP-N-ACETYLMURAMATE--L-ALANINE LIGASE-RELATED"/>
    <property type="match status" value="1"/>
</dbReference>
<dbReference type="EC" id="6.3.2.8" evidence="3 14"/>
<evidence type="ECO:0000256" key="9">
    <source>
        <dbReference type="ARBA" id="ARBA00022960"/>
    </source>
</evidence>
<dbReference type="Gene3D" id="3.40.1190.10">
    <property type="entry name" value="Mur-like, catalytic domain"/>
    <property type="match status" value="1"/>
</dbReference>
<dbReference type="InterPro" id="IPR050061">
    <property type="entry name" value="MurCDEF_pg_biosynth"/>
</dbReference>
<keyword evidence="6 14" id="KW-0132">Cell division</keyword>
<keyword evidence="9 14" id="KW-0133">Cell shape</keyword>
<dbReference type="UniPathway" id="UPA00219"/>
<dbReference type="InterPro" id="IPR005758">
    <property type="entry name" value="UDP-N-AcMur_Ala_ligase_MurC"/>
</dbReference>
<dbReference type="GO" id="GO:0005737">
    <property type="term" value="C:cytoplasm"/>
    <property type="evidence" value="ECO:0007669"/>
    <property type="project" value="UniProtKB-SubCell"/>
</dbReference>
<keyword evidence="19" id="KW-1185">Reference proteome</keyword>
<comment type="similarity">
    <text evidence="14">Belongs to the MurCDEF family.</text>
</comment>
<comment type="subcellular location">
    <subcellularLocation>
        <location evidence="1 14">Cytoplasm</location>
    </subcellularLocation>
</comment>
<dbReference type="GO" id="GO:0008360">
    <property type="term" value="P:regulation of cell shape"/>
    <property type="evidence" value="ECO:0007669"/>
    <property type="project" value="UniProtKB-KW"/>
</dbReference>
<dbReference type="SUPFAM" id="SSF53623">
    <property type="entry name" value="MurD-like peptide ligases, catalytic domain"/>
    <property type="match status" value="1"/>
</dbReference>
<evidence type="ECO:0000256" key="14">
    <source>
        <dbReference type="HAMAP-Rule" id="MF_00046"/>
    </source>
</evidence>
<evidence type="ECO:0000256" key="11">
    <source>
        <dbReference type="ARBA" id="ARBA00023306"/>
    </source>
</evidence>
<evidence type="ECO:0000313" key="19">
    <source>
        <dbReference type="Proteomes" id="UP000570514"/>
    </source>
</evidence>
<dbReference type="SUPFAM" id="SSF51984">
    <property type="entry name" value="MurCD N-terminal domain"/>
    <property type="match status" value="1"/>
</dbReference>
<keyword evidence="8 14" id="KW-0067">ATP-binding</keyword>
<keyword evidence="4 14" id="KW-0963">Cytoplasm</keyword>
<comment type="pathway">
    <text evidence="2 14">Cell wall biogenesis; peptidoglycan biosynthesis.</text>
</comment>
<dbReference type="Pfam" id="PF02875">
    <property type="entry name" value="Mur_ligase_C"/>
    <property type="match status" value="1"/>
</dbReference>
<dbReference type="InterPro" id="IPR036565">
    <property type="entry name" value="Mur-like_cat_sf"/>
</dbReference>
<dbReference type="GO" id="GO:0005524">
    <property type="term" value="F:ATP binding"/>
    <property type="evidence" value="ECO:0007669"/>
    <property type="project" value="UniProtKB-UniRule"/>
</dbReference>